<keyword evidence="1" id="KW-1133">Transmembrane helix</keyword>
<feature type="transmembrane region" description="Helical" evidence="1">
    <location>
        <begin position="12"/>
        <end position="31"/>
    </location>
</feature>
<keyword evidence="1" id="KW-0472">Membrane</keyword>
<evidence type="ECO:0000313" key="3">
    <source>
        <dbReference type="Proteomes" id="UP000326759"/>
    </source>
</evidence>
<dbReference type="EMBL" id="SEYY01022772">
    <property type="protein sequence ID" value="KAB7495304.1"/>
    <property type="molecule type" value="Genomic_DNA"/>
</dbReference>
<sequence length="125" mass="13993">NVYSANISARIILTILCAAGAMELLISRVNLSFAIVKMVQIVSLDEGHLKHRNSSVPFCFEKDDNEDEATQSGEFKRNFTLLVVNNNVKEEEIDYPLRITSVQRGMILSAFFYLYGISCVSIGNL</sequence>
<keyword evidence="1" id="KW-0812">Transmembrane</keyword>
<evidence type="ECO:0000256" key="1">
    <source>
        <dbReference type="SAM" id="Phobius"/>
    </source>
</evidence>
<proteinExistence type="predicted"/>
<evidence type="ECO:0000313" key="2">
    <source>
        <dbReference type="EMBL" id="KAB7495304.1"/>
    </source>
</evidence>
<dbReference type="AlphaFoldDB" id="A0A5N5SMJ1"/>
<keyword evidence="3" id="KW-1185">Reference proteome</keyword>
<organism evidence="2 3">
    <name type="scientific">Armadillidium nasatum</name>
    <dbReference type="NCBI Taxonomy" id="96803"/>
    <lineage>
        <taxon>Eukaryota</taxon>
        <taxon>Metazoa</taxon>
        <taxon>Ecdysozoa</taxon>
        <taxon>Arthropoda</taxon>
        <taxon>Crustacea</taxon>
        <taxon>Multicrustacea</taxon>
        <taxon>Malacostraca</taxon>
        <taxon>Eumalacostraca</taxon>
        <taxon>Peracarida</taxon>
        <taxon>Isopoda</taxon>
        <taxon>Oniscidea</taxon>
        <taxon>Crinocheta</taxon>
        <taxon>Armadillidiidae</taxon>
        <taxon>Armadillidium</taxon>
    </lineage>
</organism>
<feature type="non-terminal residue" evidence="2">
    <location>
        <position position="1"/>
    </location>
</feature>
<gene>
    <name evidence="2" type="ORF">Anas_06980</name>
</gene>
<comment type="caution">
    <text evidence="2">The sequence shown here is derived from an EMBL/GenBank/DDBJ whole genome shotgun (WGS) entry which is preliminary data.</text>
</comment>
<accession>A0A5N5SMJ1</accession>
<reference evidence="2 3" key="1">
    <citation type="journal article" date="2019" name="PLoS Biol.">
        <title>Sex chromosomes control vertical transmission of feminizing Wolbachia symbionts in an isopod.</title>
        <authorList>
            <person name="Becking T."/>
            <person name="Chebbi M.A."/>
            <person name="Giraud I."/>
            <person name="Moumen B."/>
            <person name="Laverre T."/>
            <person name="Caubet Y."/>
            <person name="Peccoud J."/>
            <person name="Gilbert C."/>
            <person name="Cordaux R."/>
        </authorList>
    </citation>
    <scope>NUCLEOTIDE SEQUENCE [LARGE SCALE GENOMIC DNA]</scope>
    <source>
        <strain evidence="2">ANa2</strain>
        <tissue evidence="2">Whole body excluding digestive tract and cuticle</tissue>
    </source>
</reference>
<protein>
    <submittedName>
        <fullName evidence="2">Uncharacterized protein</fullName>
    </submittedName>
</protein>
<name>A0A5N5SMJ1_9CRUS</name>
<dbReference type="Proteomes" id="UP000326759">
    <property type="component" value="Unassembled WGS sequence"/>
</dbReference>